<dbReference type="RefSeq" id="WP_110829289.1">
    <property type="nucleotide sequence ID" value="NZ_QKLU01000003.1"/>
</dbReference>
<protein>
    <submittedName>
        <fullName evidence="2">Uncharacterized protein</fullName>
    </submittedName>
</protein>
<keyword evidence="1" id="KW-0732">Signal</keyword>
<keyword evidence="3" id="KW-1185">Reference proteome</keyword>
<dbReference type="EMBL" id="QKLU01000003">
    <property type="protein sequence ID" value="PYF74620.1"/>
    <property type="molecule type" value="Genomic_DNA"/>
</dbReference>
<evidence type="ECO:0000313" key="3">
    <source>
        <dbReference type="Proteomes" id="UP000248198"/>
    </source>
</evidence>
<comment type="caution">
    <text evidence="2">The sequence shown here is derived from an EMBL/GenBank/DDBJ whole genome shotgun (WGS) entry which is preliminary data.</text>
</comment>
<dbReference type="OrthoDB" id="763622at2"/>
<reference evidence="2 3" key="1">
    <citation type="submission" date="2018-06" db="EMBL/GenBank/DDBJ databases">
        <title>Genomic Encyclopedia of Archaeal and Bacterial Type Strains, Phase II (KMG-II): from individual species to whole genera.</title>
        <authorList>
            <person name="Goeker M."/>
        </authorList>
    </citation>
    <scope>NUCLEOTIDE SEQUENCE [LARGE SCALE GENOMIC DNA]</scope>
    <source>
        <strain evidence="2 3">DSM 27372</strain>
    </source>
</reference>
<dbReference type="Proteomes" id="UP000248198">
    <property type="component" value="Unassembled WGS sequence"/>
</dbReference>
<feature type="chain" id="PRO_5016389517" evidence="1">
    <location>
        <begin position="20"/>
        <end position="123"/>
    </location>
</feature>
<sequence>MRLWIARVFIGFAFSLLLAHNLISHHHDEEAIEYAGDHHDHQDHHEDRSATPFDNVKLDGDFVQKLDFQHLDVSVPVNLVLVLYNFTQEPIVIVQQYCTPPPEHPPALFHIDAASLRGPPVYC</sequence>
<evidence type="ECO:0000313" key="2">
    <source>
        <dbReference type="EMBL" id="PYF74620.1"/>
    </source>
</evidence>
<accession>A0A318UGK4</accession>
<feature type="signal peptide" evidence="1">
    <location>
        <begin position="1"/>
        <end position="19"/>
    </location>
</feature>
<proteinExistence type="predicted"/>
<dbReference type="AlphaFoldDB" id="A0A318UGK4"/>
<organism evidence="2 3">
    <name type="scientific">Pedobacter nutrimenti</name>
    <dbReference type="NCBI Taxonomy" id="1241337"/>
    <lineage>
        <taxon>Bacteria</taxon>
        <taxon>Pseudomonadati</taxon>
        <taxon>Bacteroidota</taxon>
        <taxon>Sphingobacteriia</taxon>
        <taxon>Sphingobacteriales</taxon>
        <taxon>Sphingobacteriaceae</taxon>
        <taxon>Pedobacter</taxon>
    </lineage>
</organism>
<gene>
    <name evidence="2" type="ORF">B0O44_10365</name>
</gene>
<evidence type="ECO:0000256" key="1">
    <source>
        <dbReference type="SAM" id="SignalP"/>
    </source>
</evidence>
<name>A0A318UGK4_9SPHI</name>